<evidence type="ECO:0000256" key="1">
    <source>
        <dbReference type="SAM" id="SignalP"/>
    </source>
</evidence>
<feature type="chain" id="PRO_5045845035" evidence="1">
    <location>
        <begin position="27"/>
        <end position="148"/>
    </location>
</feature>
<reference evidence="2" key="2">
    <citation type="submission" date="2022-01" db="EMBL/GenBank/DDBJ databases">
        <authorList>
            <person name="Zivanovic Y."/>
            <person name="Moreira D."/>
            <person name="Lopez-Garcia P."/>
        </authorList>
    </citation>
    <scope>NUCLEOTIDE SEQUENCE</scope>
    <source>
        <strain evidence="2">G9</strain>
    </source>
</reference>
<feature type="signal peptide" evidence="1">
    <location>
        <begin position="1"/>
        <end position="26"/>
    </location>
</feature>
<sequence length="148" mass="15547">MKINTYTSLVGFLLTLSALQSGAAIASEPSRELSDKPSIESRLDRLSSLLKERTEQAQENVSPEVAALLAGLMDLNEGAKRGFANGAGNRGWADGARGRGWADGAGNRGWADTARGGGWGNAGAGTFVNVNNPWRNGWADGGGFFNTY</sequence>
<keyword evidence="1" id="KW-0732">Signal</keyword>
<name>A0ABT6F3B6_9SYNE</name>
<dbReference type="RefSeq" id="WP_277868266.1">
    <property type="nucleotide sequence ID" value="NZ_JAKKUT010000008.1"/>
</dbReference>
<keyword evidence="3" id="KW-1185">Reference proteome</keyword>
<dbReference type="NCBIfam" id="TIGR04260">
    <property type="entry name" value="Cyano_gly_rpt"/>
    <property type="match status" value="1"/>
</dbReference>
<dbReference type="EMBL" id="JAKKUT010000008">
    <property type="protein sequence ID" value="MDG2992350.1"/>
    <property type="molecule type" value="Genomic_DNA"/>
</dbReference>
<proteinExistence type="predicted"/>
<evidence type="ECO:0000313" key="3">
    <source>
        <dbReference type="Proteomes" id="UP001154265"/>
    </source>
</evidence>
<protein>
    <submittedName>
        <fullName evidence="2">RSAM-associated Gly-rich repeat protein</fullName>
    </submittedName>
</protein>
<gene>
    <name evidence="2" type="primary">grrA</name>
    <name evidence="2" type="ORF">L3556_15630</name>
</gene>
<reference evidence="2" key="1">
    <citation type="journal article" date="2022" name="Genome Biol. Evol.">
        <title>A New Gene Family Diagnostic for Intracellular Biomineralization of Amorphous Ca Carbonates by Cyanobacteria.</title>
        <authorList>
            <person name="Benzerara K."/>
            <person name="Duprat E."/>
            <person name="Bitard-Feildel T."/>
            <person name="Caumes G."/>
            <person name="Cassier-Chauvat C."/>
            <person name="Chauvat F."/>
            <person name="Dezi M."/>
            <person name="Diop S.I."/>
            <person name="Gaschignard G."/>
            <person name="Gorgen S."/>
            <person name="Gugger M."/>
            <person name="Lopez-Garcia P."/>
            <person name="Millet M."/>
            <person name="Skouri-Panet F."/>
            <person name="Moreira D."/>
            <person name="Callebaut I."/>
        </authorList>
    </citation>
    <scope>NUCLEOTIDE SEQUENCE</scope>
    <source>
        <strain evidence="2">G9</strain>
    </source>
</reference>
<comment type="caution">
    <text evidence="2">The sequence shown here is derived from an EMBL/GenBank/DDBJ whole genome shotgun (WGS) entry which is preliminary data.</text>
</comment>
<dbReference type="Proteomes" id="UP001154265">
    <property type="component" value="Unassembled WGS sequence"/>
</dbReference>
<accession>A0ABT6F3B6</accession>
<dbReference type="InterPro" id="IPR026356">
    <property type="entry name" value="GrrA/OscA1_RiPP"/>
</dbReference>
<organism evidence="2 3">
    <name type="scientific">Candidatus Synechococcus calcipolaris G9</name>
    <dbReference type="NCBI Taxonomy" id="1497997"/>
    <lineage>
        <taxon>Bacteria</taxon>
        <taxon>Bacillati</taxon>
        <taxon>Cyanobacteriota</taxon>
        <taxon>Cyanophyceae</taxon>
        <taxon>Synechococcales</taxon>
        <taxon>Synechococcaceae</taxon>
        <taxon>Synechococcus</taxon>
    </lineage>
</organism>
<evidence type="ECO:0000313" key="2">
    <source>
        <dbReference type="EMBL" id="MDG2992350.1"/>
    </source>
</evidence>